<dbReference type="AlphaFoldDB" id="A0A820JNE9"/>
<dbReference type="EMBL" id="CAJOBO010001582">
    <property type="protein sequence ID" value="CAF4391995.1"/>
    <property type="molecule type" value="Genomic_DNA"/>
</dbReference>
<dbReference type="EMBL" id="CAJOBP010002015">
    <property type="protein sequence ID" value="CAF4328734.1"/>
    <property type="molecule type" value="Genomic_DNA"/>
</dbReference>
<evidence type="ECO:0000313" key="2">
    <source>
        <dbReference type="EMBL" id="CAF3174203.1"/>
    </source>
</evidence>
<sequence>MKLNIGLIFCGMILCCTYSISFADPIVTNSLPTEDEFVQMLEPEQVKLWTDIRSQLQDATEKAVQENLNINEVRNNATVSALQDFTNALELEQRAFLRGRSLGRRLGCSVACRLISSGR</sequence>
<feature type="chain" id="PRO_5036416315" evidence="1">
    <location>
        <begin position="24"/>
        <end position="119"/>
    </location>
</feature>
<feature type="signal peptide" evidence="1">
    <location>
        <begin position="1"/>
        <end position="23"/>
    </location>
</feature>
<dbReference type="Proteomes" id="UP000663833">
    <property type="component" value="Unassembled WGS sequence"/>
</dbReference>
<dbReference type="Proteomes" id="UP000663872">
    <property type="component" value="Unassembled WGS sequence"/>
</dbReference>
<evidence type="ECO:0000313" key="4">
    <source>
        <dbReference type="EMBL" id="CAF3489284.1"/>
    </source>
</evidence>
<dbReference type="Proteomes" id="UP000663873">
    <property type="component" value="Unassembled WGS sequence"/>
</dbReference>
<evidence type="ECO:0000313" key="6">
    <source>
        <dbReference type="EMBL" id="CAF4391995.1"/>
    </source>
</evidence>
<dbReference type="OrthoDB" id="10340813at2759"/>
<keyword evidence="1" id="KW-0732">Signal</keyword>
<dbReference type="EMBL" id="CAJNYT010002728">
    <property type="protein sequence ID" value="CAF3489284.1"/>
    <property type="molecule type" value="Genomic_DNA"/>
</dbReference>
<accession>A0A820JNE9</accession>
<dbReference type="Proteomes" id="UP000663851">
    <property type="component" value="Unassembled WGS sequence"/>
</dbReference>
<evidence type="ECO:0000313" key="5">
    <source>
        <dbReference type="EMBL" id="CAF4328734.1"/>
    </source>
</evidence>
<keyword evidence="8" id="KW-1185">Reference proteome</keyword>
<evidence type="ECO:0000313" key="8">
    <source>
        <dbReference type="Proteomes" id="UP000663873"/>
    </source>
</evidence>
<name>A0A820JNE9_9BILA</name>
<evidence type="ECO:0000256" key="1">
    <source>
        <dbReference type="SAM" id="SignalP"/>
    </source>
</evidence>
<reference evidence="5" key="1">
    <citation type="submission" date="2021-02" db="EMBL/GenBank/DDBJ databases">
        <authorList>
            <person name="Nowell W R."/>
        </authorList>
    </citation>
    <scope>NUCLEOTIDE SEQUENCE</scope>
</reference>
<comment type="caution">
    <text evidence="5">The sequence shown here is derived from an EMBL/GenBank/DDBJ whole genome shotgun (WGS) entry which is preliminary data.</text>
</comment>
<proteinExistence type="predicted"/>
<dbReference type="EMBL" id="CAJNYD010001104">
    <property type="protein sequence ID" value="CAF3318170.1"/>
    <property type="molecule type" value="Genomic_DNA"/>
</dbReference>
<dbReference type="Proteomes" id="UP000663825">
    <property type="component" value="Unassembled WGS sequence"/>
</dbReference>
<dbReference type="Proteomes" id="UP000663848">
    <property type="component" value="Unassembled WGS sequence"/>
</dbReference>
<protein>
    <submittedName>
        <fullName evidence="5">Uncharacterized protein</fullName>
    </submittedName>
</protein>
<gene>
    <name evidence="4" type="ORF">GRG538_LOCUS16878</name>
    <name evidence="6" type="ORF">HFQ381_LOCUS19473</name>
    <name evidence="3" type="ORF">LUA448_LOCUS9676</name>
    <name evidence="7" type="ORF">QYT958_LOCUS25700</name>
    <name evidence="2" type="ORF">TIS948_LOCUS10978</name>
    <name evidence="5" type="ORF">UJA718_LOCUS14351</name>
</gene>
<organism evidence="5 8">
    <name type="scientific">Rotaria socialis</name>
    <dbReference type="NCBI Taxonomy" id="392032"/>
    <lineage>
        <taxon>Eukaryota</taxon>
        <taxon>Metazoa</taxon>
        <taxon>Spiralia</taxon>
        <taxon>Gnathifera</taxon>
        <taxon>Rotifera</taxon>
        <taxon>Eurotatoria</taxon>
        <taxon>Bdelloidea</taxon>
        <taxon>Philodinida</taxon>
        <taxon>Philodinidae</taxon>
        <taxon>Rotaria</taxon>
    </lineage>
</organism>
<evidence type="ECO:0000313" key="3">
    <source>
        <dbReference type="EMBL" id="CAF3318170.1"/>
    </source>
</evidence>
<dbReference type="EMBL" id="CAJOBR010005869">
    <property type="protein sequence ID" value="CAF4830665.1"/>
    <property type="molecule type" value="Genomic_DNA"/>
</dbReference>
<dbReference type="EMBL" id="CAJNXB010001535">
    <property type="protein sequence ID" value="CAF3174203.1"/>
    <property type="molecule type" value="Genomic_DNA"/>
</dbReference>
<evidence type="ECO:0000313" key="7">
    <source>
        <dbReference type="EMBL" id="CAF4830665.1"/>
    </source>
</evidence>